<proteinExistence type="predicted"/>
<dbReference type="EMBL" id="JAAAJA010000344">
    <property type="protein sequence ID" value="KAG0255530.1"/>
    <property type="molecule type" value="Genomic_DNA"/>
</dbReference>
<dbReference type="AlphaFoldDB" id="A0A9P6U1T6"/>
<comment type="caution">
    <text evidence="1">The sequence shown here is derived from an EMBL/GenBank/DDBJ whole genome shotgun (WGS) entry which is preliminary data.</text>
</comment>
<accession>A0A9P6U1T6</accession>
<protein>
    <submittedName>
        <fullName evidence="1">Uncharacterized protein</fullName>
    </submittedName>
</protein>
<sequence length="242" mass="27683">MGPILPQDDFLTHEGILIAWTLRADFKGYKENLIKYMEKLEGREAHELRSLQKIWADQQFQLAMARQNQGQGQDDAHARLDRLERASSQLPASVTEKDTSAVPRPIVNESLASSPSFSAQTPRVLGEEITSHDLKVIQGKIGAVKKLLVDFLKTGVYPRIDELPKEAVADPEILLLWSRVDINEYRTKLQEFLETLLKNEEVERSHLRRIAAVGFFHSTTLWKYSTTENLRQLILQLQRKAP</sequence>
<organism evidence="1 2">
    <name type="scientific">Mortierella polycephala</name>
    <dbReference type="NCBI Taxonomy" id="41804"/>
    <lineage>
        <taxon>Eukaryota</taxon>
        <taxon>Fungi</taxon>
        <taxon>Fungi incertae sedis</taxon>
        <taxon>Mucoromycota</taxon>
        <taxon>Mortierellomycotina</taxon>
        <taxon>Mortierellomycetes</taxon>
        <taxon>Mortierellales</taxon>
        <taxon>Mortierellaceae</taxon>
        <taxon>Mortierella</taxon>
    </lineage>
</organism>
<name>A0A9P6U1T6_9FUNG</name>
<dbReference type="Proteomes" id="UP000726737">
    <property type="component" value="Unassembled WGS sequence"/>
</dbReference>
<gene>
    <name evidence="1" type="ORF">BG011_005067</name>
</gene>
<evidence type="ECO:0000313" key="1">
    <source>
        <dbReference type="EMBL" id="KAG0255530.1"/>
    </source>
</evidence>
<reference evidence="1" key="1">
    <citation type="journal article" date="2020" name="Fungal Divers.">
        <title>Resolving the Mortierellaceae phylogeny through synthesis of multi-gene phylogenetics and phylogenomics.</title>
        <authorList>
            <person name="Vandepol N."/>
            <person name="Liber J."/>
            <person name="Desiro A."/>
            <person name="Na H."/>
            <person name="Kennedy M."/>
            <person name="Barry K."/>
            <person name="Grigoriev I.V."/>
            <person name="Miller A.N."/>
            <person name="O'Donnell K."/>
            <person name="Stajich J.E."/>
            <person name="Bonito G."/>
        </authorList>
    </citation>
    <scope>NUCLEOTIDE SEQUENCE</scope>
    <source>
        <strain evidence="1">KOD948</strain>
    </source>
</reference>
<evidence type="ECO:0000313" key="2">
    <source>
        <dbReference type="Proteomes" id="UP000726737"/>
    </source>
</evidence>
<keyword evidence="2" id="KW-1185">Reference proteome</keyword>